<dbReference type="InterPro" id="IPR027417">
    <property type="entry name" value="P-loop_NTPase"/>
</dbReference>
<dbReference type="GO" id="GO:0043138">
    <property type="term" value="F:3'-5' DNA helicase activity"/>
    <property type="evidence" value="ECO:0007669"/>
    <property type="project" value="TreeGrafter"/>
</dbReference>
<evidence type="ECO:0000256" key="2">
    <source>
        <dbReference type="ARBA" id="ARBA00022840"/>
    </source>
</evidence>
<dbReference type="EMBL" id="JMCB01000003">
    <property type="protein sequence ID" value="KFE70255.1"/>
    <property type="molecule type" value="Genomic_DNA"/>
</dbReference>
<dbReference type="PANTHER" id="PTHR47957:SF3">
    <property type="entry name" value="ATP-DEPENDENT HELICASE HRQ1"/>
    <property type="match status" value="1"/>
</dbReference>
<dbReference type="InterPro" id="IPR014001">
    <property type="entry name" value="Helicase_ATP-bd"/>
</dbReference>
<keyword evidence="1" id="KW-0547">Nucleotide-binding</keyword>
<keyword evidence="2" id="KW-0067">ATP-binding</keyword>
<feature type="region of interest" description="Disordered" evidence="3">
    <location>
        <begin position="543"/>
        <end position="567"/>
    </location>
</feature>
<evidence type="ECO:0000256" key="1">
    <source>
        <dbReference type="ARBA" id="ARBA00022741"/>
    </source>
</evidence>
<dbReference type="OrthoDB" id="9815222at2"/>
<dbReference type="PATRIC" id="fig|394096.3.peg.1778"/>
<name>A0A085WRE2_9BACT</name>
<organism evidence="6 7">
    <name type="scientific">Hyalangium minutum</name>
    <dbReference type="NCBI Taxonomy" id="394096"/>
    <lineage>
        <taxon>Bacteria</taxon>
        <taxon>Pseudomonadati</taxon>
        <taxon>Myxococcota</taxon>
        <taxon>Myxococcia</taxon>
        <taxon>Myxococcales</taxon>
        <taxon>Cystobacterineae</taxon>
        <taxon>Archangiaceae</taxon>
        <taxon>Hyalangium</taxon>
    </lineage>
</organism>
<reference evidence="6 7" key="1">
    <citation type="submission" date="2014-04" db="EMBL/GenBank/DDBJ databases">
        <title>Genome assembly of Hyalangium minutum DSM 14724.</title>
        <authorList>
            <person name="Sharma G."/>
            <person name="Subramanian S."/>
        </authorList>
    </citation>
    <scope>NUCLEOTIDE SEQUENCE [LARGE SCALE GENOMIC DNA]</scope>
    <source>
        <strain evidence="6 7">DSM 14724</strain>
    </source>
</reference>
<feature type="domain" description="Helicase C-terminal" evidence="5">
    <location>
        <begin position="689"/>
        <end position="845"/>
    </location>
</feature>
<dbReference type="Gene3D" id="3.40.50.300">
    <property type="entry name" value="P-loop containing nucleotide triphosphate hydrolases"/>
    <property type="match status" value="2"/>
</dbReference>
<comment type="caution">
    <text evidence="6">The sequence shown here is derived from an EMBL/GenBank/DDBJ whole genome shotgun (WGS) entry which is preliminary data.</text>
</comment>
<feature type="domain" description="Helicase ATP-binding" evidence="4">
    <location>
        <begin position="229"/>
        <end position="504"/>
    </location>
</feature>
<accession>A0A085WRE2</accession>
<keyword evidence="7" id="KW-1185">Reference proteome</keyword>
<evidence type="ECO:0000313" key="7">
    <source>
        <dbReference type="Proteomes" id="UP000028725"/>
    </source>
</evidence>
<proteinExistence type="predicted"/>
<evidence type="ECO:0000313" key="6">
    <source>
        <dbReference type="EMBL" id="KFE70255.1"/>
    </source>
</evidence>
<dbReference type="GO" id="GO:0006289">
    <property type="term" value="P:nucleotide-excision repair"/>
    <property type="evidence" value="ECO:0007669"/>
    <property type="project" value="TreeGrafter"/>
</dbReference>
<dbReference type="SUPFAM" id="SSF52540">
    <property type="entry name" value="P-loop containing nucleoside triphosphate hydrolases"/>
    <property type="match status" value="2"/>
</dbReference>
<evidence type="ECO:0008006" key="8">
    <source>
        <dbReference type="Google" id="ProtNLM"/>
    </source>
</evidence>
<dbReference type="PROSITE" id="PS51192">
    <property type="entry name" value="HELICASE_ATP_BIND_1"/>
    <property type="match status" value="1"/>
</dbReference>
<dbReference type="Pfam" id="PF00270">
    <property type="entry name" value="DEAD"/>
    <property type="match status" value="1"/>
</dbReference>
<dbReference type="InterPro" id="IPR011545">
    <property type="entry name" value="DEAD/DEAH_box_helicase_dom"/>
</dbReference>
<dbReference type="GO" id="GO:0036297">
    <property type="term" value="P:interstrand cross-link repair"/>
    <property type="evidence" value="ECO:0007669"/>
    <property type="project" value="TreeGrafter"/>
</dbReference>
<dbReference type="InterPro" id="IPR001650">
    <property type="entry name" value="Helicase_C-like"/>
</dbReference>
<evidence type="ECO:0000256" key="3">
    <source>
        <dbReference type="SAM" id="MobiDB-lite"/>
    </source>
</evidence>
<dbReference type="PANTHER" id="PTHR47957">
    <property type="entry name" value="ATP-DEPENDENT HELICASE HRQ1"/>
    <property type="match status" value="1"/>
</dbReference>
<protein>
    <recommendedName>
        <fullName evidence="8">DEAD/DEAH box helicase</fullName>
    </recommendedName>
</protein>
<sequence>MRPLNEYTAIRERAGRMLEVLIEKQHYDGLCADLLYVLDEECRQRLNAGASEVFGSVKSLWEPFLDAIRTIAPEIGLTAGVSNARLLQEELFQMILRRMVKEGDLIFASDRQRARSRALEVAHYLRNLRQRTALKEQSGFRPRLVEMMKVEVRKRERPVRARTLDELLDALSELEYEQTADHLEALPPLQKLEELKEAFGAFLQRALPSPQFADFQMRAFEQLVTEAFLKQNAEPKAAVIAAGTGFGKTEAFLLPILFYSAYARLLKQHNVREEGDQDTSGIDALLLYPRVDLCDNQAERLLGYLYHLNAVLLEKFGKEALGGPLRLALAHGRINDTFRIRCPACLKEEKVAGVAWTENDKNKAFIRPKFRDTDRVESFFCDRKLEHQHVADMLVFQVYRESRDADLLITTVDTLHRRLMDHHGEASIFKSRKLPPRFVVLDEMHIYEGQHGAHVANILRRCRQRISHMRHAITVPPLFIGASATAGSPEQLAARMFGVPLDKIQLIQPGSDEKKTQGLEYFFFLRSPGNRLVEERLPPAVLADEAPDDDTQDDFPVPSQPPSPSHFVSERATMLQAAFALQHTMKAPGRVGAKRRTLGFVDSVDSAQRLGSQLDDAEWQDFGQGAIARKGAPPAGHQKPPLYAYRLPVGRPGAGLADLTNAIQASGAEISRGLAAPSSFALPQLGVGCIRQSLRDCHQPPHHLLERCQRYEQGECWFAMAHSGEEGLRPIPIQTHRSGRRGWGDAQRRWEDIDKDQWRLLITTSALEVGFDHPEIIATWQHHAPPSVASFVQRKGRGGRGLRDYPITMMVLGPNADDTYTFQNHLKFVDSADFSNYVDEENPSVRMQHVFSAVLDWCASQQGYQQVYTTYEFEPLLKALRQTEVRDWVSGCLDMRSKAIHDILTALHAYVAEVWHAPLDPSGKEFLGGDSVRPSDLFKPTAARKIGVWKDRLRSRTDVERTRQWLDAAERFFEGGDKRMRNVVDFCQYVPDALLKNPDMHIPATTLSTPVGRYVDMLERPQGRPLRWVAQEPTEFALRAFLPGGFKARYDGQLWMAPWQPSANLVTTGNVTWAATRAQIHELYKPGNPITLIDLLKEANLEEGTQRQILSAAGEDSVVVFPAGLEIRPLGRQMSRSFQLDETTKTIVPTKPQGATGTYTLLSRDPNVTPRTVVIPRRSQNRRLVVSSGTGLLTSISFHESFRLVVAYYANLVHCYPKDDEVRTIVVRFQDETVSKPLVAAMEVRSQCVEFVMRCREERLRGWSAAQRARAFWRRVSSEALEVLVVRRGLLPNMYLLPGMIDLLRWAEAKRRGRVGAFSERPPTDAELREAFTQPLPGQQEMARLIVQTSAPLAQVLQEAATWTDAHGARFTLADSLAVALARALGSHINVSPRALRRFVDVRGADIHVMLYDDIDGGSGNARRIAEEFSRWSPERLWQGVERALDCPAAGMDAAVATALSSRLSPDILSTMAHRNQLPEEWTAHLASPARARHRLRHLLETPALAAFYLYAHEEWRLLQEQLSAPPPHCAFVERIHCAPALDPRAEALRQQFLRRQDGLAELPARLQEMEPLCVAGCPECLTGALFEEERFIDRTFLQKLLTERTE</sequence>
<dbReference type="Proteomes" id="UP000028725">
    <property type="component" value="Unassembled WGS sequence"/>
</dbReference>
<evidence type="ECO:0000259" key="4">
    <source>
        <dbReference type="PROSITE" id="PS51192"/>
    </source>
</evidence>
<dbReference type="SMART" id="SM00487">
    <property type="entry name" value="DEXDc"/>
    <property type="match status" value="1"/>
</dbReference>
<dbReference type="PROSITE" id="PS51194">
    <property type="entry name" value="HELICASE_CTER"/>
    <property type="match status" value="1"/>
</dbReference>
<gene>
    <name evidence="6" type="ORF">DB31_5297</name>
</gene>
<evidence type="ECO:0000259" key="5">
    <source>
        <dbReference type="PROSITE" id="PS51194"/>
    </source>
</evidence>
<dbReference type="STRING" id="394096.DB31_5297"/>
<dbReference type="GO" id="GO:0005524">
    <property type="term" value="F:ATP binding"/>
    <property type="evidence" value="ECO:0007669"/>
    <property type="project" value="UniProtKB-KW"/>
</dbReference>
<dbReference type="GO" id="GO:0003676">
    <property type="term" value="F:nucleic acid binding"/>
    <property type="evidence" value="ECO:0007669"/>
    <property type="project" value="InterPro"/>
</dbReference>